<proteinExistence type="predicted"/>
<dbReference type="SUPFAM" id="SSF49478">
    <property type="entry name" value="Cna protein B-type domain"/>
    <property type="match status" value="1"/>
</dbReference>
<dbReference type="Proteomes" id="UP000464658">
    <property type="component" value="Chromosome"/>
</dbReference>
<accession>A0A5S9M5D7</accession>
<evidence type="ECO:0000313" key="2">
    <source>
        <dbReference type="EMBL" id="BBP87922.1"/>
    </source>
</evidence>
<dbReference type="Pfam" id="PF17802">
    <property type="entry name" value="SpaA"/>
    <property type="match status" value="1"/>
</dbReference>
<dbReference type="Gene3D" id="2.60.40.10">
    <property type="entry name" value="Immunoglobulins"/>
    <property type="match status" value="1"/>
</dbReference>
<sequence>MTTGKDGEAIVKGLTPGEYILTETKAPDGYVALKKPLAFYNSNGRSEDQDIDCEKCTSEE</sequence>
<evidence type="ECO:0000313" key="3">
    <source>
        <dbReference type="Proteomes" id="UP000464658"/>
    </source>
</evidence>
<dbReference type="InterPro" id="IPR013783">
    <property type="entry name" value="Ig-like_fold"/>
</dbReference>
<protein>
    <recommendedName>
        <fullName evidence="1">SpaA-like prealbumin fold domain-containing protein</fullName>
    </recommendedName>
</protein>
<name>A0A5S9M5D7_BACIA</name>
<feature type="domain" description="SpaA-like prealbumin fold" evidence="1">
    <location>
        <begin position="2"/>
        <end position="40"/>
    </location>
</feature>
<evidence type="ECO:0000259" key="1">
    <source>
        <dbReference type="Pfam" id="PF17802"/>
    </source>
</evidence>
<gene>
    <name evidence="2" type="ORF">BsIDN1_15400</name>
</gene>
<organism evidence="2 3">
    <name type="scientific">Bacillus safensis</name>
    <dbReference type="NCBI Taxonomy" id="561879"/>
    <lineage>
        <taxon>Bacteria</taxon>
        <taxon>Bacillati</taxon>
        <taxon>Bacillota</taxon>
        <taxon>Bacilli</taxon>
        <taxon>Bacillales</taxon>
        <taxon>Bacillaceae</taxon>
        <taxon>Bacillus</taxon>
    </lineage>
</organism>
<reference evidence="2 3" key="1">
    <citation type="submission" date="2019-12" db="EMBL/GenBank/DDBJ databases">
        <title>Full genome sequence of a Bacillus safensis strain isolated from commercially available natto in Indonesia.</title>
        <authorList>
            <person name="Yoshida M."/>
            <person name="Uomi M."/>
            <person name="Waturangi D."/>
            <person name="Ekaputri J.J."/>
            <person name="Setiamarga D.H.E."/>
        </authorList>
    </citation>
    <scope>NUCLEOTIDE SEQUENCE [LARGE SCALE GENOMIC DNA]</scope>
    <source>
        <strain evidence="2 3">IDN1</strain>
    </source>
</reference>
<dbReference type="EMBL" id="AP021906">
    <property type="protein sequence ID" value="BBP87922.1"/>
    <property type="molecule type" value="Genomic_DNA"/>
</dbReference>
<dbReference type="AlphaFoldDB" id="A0A5S9M5D7"/>
<dbReference type="InterPro" id="IPR041033">
    <property type="entry name" value="SpaA_PFL_dom_1"/>
</dbReference>